<dbReference type="SMART" id="SM00248">
    <property type="entry name" value="ANK"/>
    <property type="match status" value="5"/>
</dbReference>
<evidence type="ECO:0000256" key="2">
    <source>
        <dbReference type="ARBA" id="ARBA00023043"/>
    </source>
</evidence>
<dbReference type="Gene3D" id="1.25.40.20">
    <property type="entry name" value="Ankyrin repeat-containing domain"/>
    <property type="match status" value="1"/>
</dbReference>
<gene>
    <name evidence="4" type="ORF">NQ315_007374</name>
</gene>
<dbReference type="Pfam" id="PF12796">
    <property type="entry name" value="Ank_2"/>
    <property type="match status" value="1"/>
</dbReference>
<evidence type="ECO:0000256" key="1">
    <source>
        <dbReference type="ARBA" id="ARBA00022737"/>
    </source>
</evidence>
<comment type="caution">
    <text evidence="4">The sequence shown here is derived from an EMBL/GenBank/DDBJ whole genome shotgun (WGS) entry which is preliminary data.</text>
</comment>
<protein>
    <recommendedName>
        <fullName evidence="6">Ankyrin repeat-containing protein</fullName>
    </recommendedName>
</protein>
<dbReference type="Proteomes" id="UP001159042">
    <property type="component" value="Unassembled WGS sequence"/>
</dbReference>
<evidence type="ECO:0000256" key="3">
    <source>
        <dbReference type="PROSITE-ProRule" id="PRU00023"/>
    </source>
</evidence>
<evidence type="ECO:0000313" key="5">
    <source>
        <dbReference type="Proteomes" id="UP001159042"/>
    </source>
</evidence>
<dbReference type="PANTHER" id="PTHR24198:SF165">
    <property type="entry name" value="ANKYRIN REPEAT-CONTAINING PROTEIN-RELATED"/>
    <property type="match status" value="1"/>
</dbReference>
<name>A0AAV8VI44_9CUCU</name>
<dbReference type="PANTHER" id="PTHR24198">
    <property type="entry name" value="ANKYRIN REPEAT AND PROTEIN KINASE DOMAIN-CONTAINING PROTEIN"/>
    <property type="match status" value="1"/>
</dbReference>
<evidence type="ECO:0000313" key="4">
    <source>
        <dbReference type="EMBL" id="KAJ8913657.1"/>
    </source>
</evidence>
<dbReference type="SUPFAM" id="SSF48403">
    <property type="entry name" value="Ankyrin repeat"/>
    <property type="match status" value="1"/>
</dbReference>
<keyword evidence="1" id="KW-0677">Repeat</keyword>
<dbReference type="InterPro" id="IPR036770">
    <property type="entry name" value="Ankyrin_rpt-contain_sf"/>
</dbReference>
<organism evidence="4 5">
    <name type="scientific">Exocentrus adspersus</name>
    <dbReference type="NCBI Taxonomy" id="1586481"/>
    <lineage>
        <taxon>Eukaryota</taxon>
        <taxon>Metazoa</taxon>
        <taxon>Ecdysozoa</taxon>
        <taxon>Arthropoda</taxon>
        <taxon>Hexapoda</taxon>
        <taxon>Insecta</taxon>
        <taxon>Pterygota</taxon>
        <taxon>Neoptera</taxon>
        <taxon>Endopterygota</taxon>
        <taxon>Coleoptera</taxon>
        <taxon>Polyphaga</taxon>
        <taxon>Cucujiformia</taxon>
        <taxon>Chrysomeloidea</taxon>
        <taxon>Cerambycidae</taxon>
        <taxon>Lamiinae</taxon>
        <taxon>Acanthocinini</taxon>
        <taxon>Exocentrus</taxon>
    </lineage>
</organism>
<feature type="repeat" description="ANK" evidence="3">
    <location>
        <begin position="2"/>
        <end position="34"/>
    </location>
</feature>
<keyword evidence="2 3" id="KW-0040">ANK repeat</keyword>
<evidence type="ECO:0008006" key="6">
    <source>
        <dbReference type="Google" id="ProtNLM"/>
    </source>
</evidence>
<feature type="repeat" description="ANK" evidence="3">
    <location>
        <begin position="66"/>
        <end position="98"/>
    </location>
</feature>
<keyword evidence="5" id="KW-1185">Reference proteome</keyword>
<dbReference type="InterPro" id="IPR002110">
    <property type="entry name" value="Ankyrin_rpt"/>
</dbReference>
<dbReference type="PROSITE" id="PS50088">
    <property type="entry name" value="ANK_REPEAT"/>
    <property type="match status" value="2"/>
</dbReference>
<dbReference type="AlphaFoldDB" id="A0AAV8VI44"/>
<dbReference type="EMBL" id="JANEYG010000089">
    <property type="protein sequence ID" value="KAJ8913657.1"/>
    <property type="molecule type" value="Genomic_DNA"/>
</dbReference>
<proteinExistence type="predicted"/>
<accession>A0AAV8VI44</accession>
<sequence>MLRDTPLHSASALGQTESVRLLIRTGADVNLRNRRGLTPLHTCVHHLETCELLLLHGANIDATDRRGLTALHYAAESGDLETVCMLLYYNADANVRCTRGETAFMKALINQKLDIQEALLDYVDDFNILTRYYATSLALALRYNSPFVKDMIERGGNVNYYRLVYEEVPLGKWYKPAFYLSVGTNIENFKLVLDRVRNNEMRCEIDITPLFNLEGDVLQEYIQAIIDTSNIKSIVEYVQRIRSMGLFIVLLSRNGMDEALLLALLSRLLEHGYQANTHDVGYIFEFFGYCDSLKLLWYMDIDYSTGWRFFDSALPRLLFDVDYELNDDNIKTLTIETVDNILPLYTSPTLLPYLLSIYKDESKIKLLESIPKFPSLLQLARDVARKHICHSFNIKKAYQFYNVINAMKIPPLIKRILRYEVKLYWIDASQASSASHVLTPRQETLWSFPSTVPRSLLSLRSARLYLRYTGRRLGSRMFRHGERQGNGMDQGS</sequence>
<dbReference type="PROSITE" id="PS50297">
    <property type="entry name" value="ANK_REP_REGION"/>
    <property type="match status" value="2"/>
</dbReference>
<reference evidence="4 5" key="1">
    <citation type="journal article" date="2023" name="Insect Mol. Biol.">
        <title>Genome sequencing provides insights into the evolution of gene families encoding plant cell wall-degrading enzymes in longhorned beetles.</title>
        <authorList>
            <person name="Shin N.R."/>
            <person name="Okamura Y."/>
            <person name="Kirsch R."/>
            <person name="Pauchet Y."/>
        </authorList>
    </citation>
    <scope>NUCLEOTIDE SEQUENCE [LARGE SCALE GENOMIC DNA]</scope>
    <source>
        <strain evidence="4">EAD_L_NR</strain>
    </source>
</reference>